<evidence type="ECO:0000313" key="4">
    <source>
        <dbReference type="EMBL" id="PST40545.1"/>
    </source>
</evidence>
<gene>
    <name evidence="4" type="ORF">C7U55_06430</name>
</gene>
<dbReference type="InterPro" id="IPR038713">
    <property type="entry name" value="Terminase_Gp1_N_sf"/>
</dbReference>
<keyword evidence="5" id="KW-1185">Reference proteome</keyword>
<sequence>MKEKYELAYQDYLDGMKYKDIAAKYGVSVSAVKSWKSRYWKDKKLQPKKPKVATKKVAKKIAKKIVENDELDDQQQKFCVYFVKYHNATKAYQLAYGAKYTSAMVMACNLRKDPKIQEEIKRLKEIMYQDILLDPQDIVQRYIDIAFLDECEMDGKAVKMADSLKALEWLSKHMNMANEEQKAKINLLKAQVAQMNVTNNEETNKVVIVNDLPKNGKTE</sequence>
<dbReference type="AlphaFoldDB" id="A0A2T3FZ23"/>
<dbReference type="PANTHER" id="PTHR41328:SF3">
    <property type="entry name" value="PBSX PHAGE TERMINASE SMALL SUBUNIT"/>
    <property type="match status" value="1"/>
</dbReference>
<keyword evidence="1" id="KW-1188">Viral release from host cell</keyword>
<feature type="coiled-coil region" evidence="3">
    <location>
        <begin position="178"/>
        <end position="205"/>
    </location>
</feature>
<dbReference type="SUPFAM" id="SSF46689">
    <property type="entry name" value="Homeodomain-like"/>
    <property type="match status" value="1"/>
</dbReference>
<dbReference type="GeneID" id="77470725"/>
<dbReference type="GO" id="GO:0051276">
    <property type="term" value="P:chromosome organization"/>
    <property type="evidence" value="ECO:0007669"/>
    <property type="project" value="InterPro"/>
</dbReference>
<name>A0A2T3FZ23_9FIRM</name>
<keyword evidence="3" id="KW-0175">Coiled coil</keyword>
<dbReference type="Pfam" id="PF13384">
    <property type="entry name" value="HTH_23"/>
    <property type="match status" value="1"/>
</dbReference>
<accession>A0A2T3FZ23</accession>
<dbReference type="Proteomes" id="UP000241201">
    <property type="component" value="Unassembled WGS sequence"/>
</dbReference>
<dbReference type="Pfam" id="PF03592">
    <property type="entry name" value="Terminase_2"/>
    <property type="match status" value="1"/>
</dbReference>
<comment type="caution">
    <text evidence="4">The sequence shown here is derived from an EMBL/GenBank/DDBJ whole genome shotgun (WGS) entry which is preliminary data.</text>
</comment>
<dbReference type="InterPro" id="IPR009057">
    <property type="entry name" value="Homeodomain-like_sf"/>
</dbReference>
<dbReference type="InterPro" id="IPR052404">
    <property type="entry name" value="SPP1-like_terminase"/>
</dbReference>
<dbReference type="RefSeq" id="WP_106987852.1">
    <property type="nucleotide sequence ID" value="NZ_PYLP01000006.1"/>
</dbReference>
<dbReference type="EMBL" id="PYLP01000006">
    <property type="protein sequence ID" value="PST40545.1"/>
    <property type="molecule type" value="Genomic_DNA"/>
</dbReference>
<proteinExistence type="predicted"/>
<protein>
    <submittedName>
        <fullName evidence="4">Uncharacterized protein</fullName>
    </submittedName>
</protein>
<dbReference type="InterPro" id="IPR005335">
    <property type="entry name" value="Terminase_ssu"/>
</dbReference>
<evidence type="ECO:0000256" key="3">
    <source>
        <dbReference type="SAM" id="Coils"/>
    </source>
</evidence>
<keyword evidence="2" id="KW-0231">Viral genome packaging</keyword>
<dbReference type="Gene3D" id="1.10.10.1400">
    <property type="entry name" value="Terminase, small subunit, N-terminal DNA-binding domain, HTH motif"/>
    <property type="match status" value="1"/>
</dbReference>
<evidence type="ECO:0000313" key="5">
    <source>
        <dbReference type="Proteomes" id="UP000241201"/>
    </source>
</evidence>
<organism evidence="4 5">
    <name type="scientific">Faecalibacillus faecis</name>
    <dbReference type="NCBI Taxonomy" id="1982628"/>
    <lineage>
        <taxon>Bacteria</taxon>
        <taxon>Bacillati</taxon>
        <taxon>Bacillota</taxon>
        <taxon>Erysipelotrichia</taxon>
        <taxon>Erysipelotrichales</taxon>
        <taxon>Coprobacillaceae</taxon>
        <taxon>Faecalibacillus</taxon>
    </lineage>
</organism>
<dbReference type="PANTHER" id="PTHR41328">
    <property type="entry name" value="TERMINASE SMALL SUBUNIT-RELATED"/>
    <property type="match status" value="1"/>
</dbReference>
<evidence type="ECO:0000256" key="1">
    <source>
        <dbReference type="ARBA" id="ARBA00022612"/>
    </source>
</evidence>
<evidence type="ECO:0000256" key="2">
    <source>
        <dbReference type="ARBA" id="ARBA00023219"/>
    </source>
</evidence>
<reference evidence="5" key="1">
    <citation type="submission" date="2018-03" db="EMBL/GenBank/DDBJ databases">
        <title>Lachnoclostridium SNUG30370 gen.nov., sp.nov., isolated from human faeces.</title>
        <authorList>
            <person name="Seo B."/>
            <person name="Jeon K."/>
            <person name="Ko G."/>
        </authorList>
    </citation>
    <scope>NUCLEOTIDE SEQUENCE [LARGE SCALE GENOMIC DNA]</scope>
    <source>
        <strain evidence="5">SNUG30370</strain>
    </source>
</reference>